<name>A0ABS7XUB4_9FLAO</name>
<accession>A0ABS7XUB4</accession>
<comment type="caution">
    <text evidence="1">The sequence shown here is derived from an EMBL/GenBank/DDBJ whole genome shotgun (WGS) entry which is preliminary data.</text>
</comment>
<protein>
    <submittedName>
        <fullName evidence="1">Na(+)-translocating NADH-quinone reductase subunit F</fullName>
    </submittedName>
</protein>
<evidence type="ECO:0000313" key="1">
    <source>
        <dbReference type="EMBL" id="MCA0132401.1"/>
    </source>
</evidence>
<dbReference type="EMBL" id="JAIUJR010000004">
    <property type="protein sequence ID" value="MCA0132401.1"/>
    <property type="molecule type" value="Genomic_DNA"/>
</dbReference>
<dbReference type="RefSeq" id="WP_224527892.1">
    <property type="nucleotide sequence ID" value="NZ_JAIUJR010000004.1"/>
</dbReference>
<evidence type="ECO:0000313" key="2">
    <source>
        <dbReference type="Proteomes" id="UP001198901"/>
    </source>
</evidence>
<proteinExistence type="predicted"/>
<sequence length="151" mass="17468">MITTTRFDAAVKKLYEAFHNNSLNPDDCKHCAVGNILNNNDSWKHLTDKHGSTQLSYLGKLHFNLGRRFKGYNPEELLIIERSFLEGCGYTGFKKGTRLLRPENIRDKDLLFKGLSNVVSTLCRLDKIEDVMDCSLLFDFRTEQQELEIQH</sequence>
<keyword evidence="2" id="KW-1185">Reference proteome</keyword>
<organism evidence="1 2">
    <name type="scientific">Winogradskyella alexanderae</name>
    <dbReference type="NCBI Taxonomy" id="2877123"/>
    <lineage>
        <taxon>Bacteria</taxon>
        <taxon>Pseudomonadati</taxon>
        <taxon>Bacteroidota</taxon>
        <taxon>Flavobacteriia</taxon>
        <taxon>Flavobacteriales</taxon>
        <taxon>Flavobacteriaceae</taxon>
        <taxon>Winogradskyella</taxon>
    </lineage>
</organism>
<dbReference type="Proteomes" id="UP001198901">
    <property type="component" value="Unassembled WGS sequence"/>
</dbReference>
<gene>
    <name evidence="1" type="ORF">LBU54_07375</name>
</gene>
<reference evidence="2" key="1">
    <citation type="submission" date="2023-07" db="EMBL/GenBank/DDBJ databases">
        <authorList>
            <person name="Yue Y."/>
        </authorList>
    </citation>
    <scope>NUCLEOTIDE SEQUENCE [LARGE SCALE GENOMIC DNA]</scope>
    <source>
        <strain evidence="2">D23</strain>
    </source>
</reference>